<evidence type="ECO:0000256" key="2">
    <source>
        <dbReference type="SAM" id="MobiDB-lite"/>
    </source>
</evidence>
<organism evidence="3 4">
    <name type="scientific">Orchesella dallaii</name>
    <dbReference type="NCBI Taxonomy" id="48710"/>
    <lineage>
        <taxon>Eukaryota</taxon>
        <taxon>Metazoa</taxon>
        <taxon>Ecdysozoa</taxon>
        <taxon>Arthropoda</taxon>
        <taxon>Hexapoda</taxon>
        <taxon>Collembola</taxon>
        <taxon>Entomobryomorpha</taxon>
        <taxon>Entomobryoidea</taxon>
        <taxon>Orchesellidae</taxon>
        <taxon>Orchesellinae</taxon>
        <taxon>Orchesella</taxon>
    </lineage>
</organism>
<comment type="caution">
    <text evidence="3">The sequence shown here is derived from an EMBL/GenBank/DDBJ whole genome shotgun (WGS) entry which is preliminary data.</text>
</comment>
<evidence type="ECO:0000313" key="4">
    <source>
        <dbReference type="Proteomes" id="UP001642540"/>
    </source>
</evidence>
<dbReference type="Proteomes" id="UP001642540">
    <property type="component" value="Unassembled WGS sequence"/>
</dbReference>
<evidence type="ECO:0000256" key="1">
    <source>
        <dbReference type="SAM" id="Coils"/>
    </source>
</evidence>
<reference evidence="3 4" key="1">
    <citation type="submission" date="2024-08" db="EMBL/GenBank/DDBJ databases">
        <authorList>
            <person name="Cucini C."/>
            <person name="Frati F."/>
        </authorList>
    </citation>
    <scope>NUCLEOTIDE SEQUENCE [LARGE SCALE GENOMIC DNA]</scope>
</reference>
<keyword evidence="4" id="KW-1185">Reference proteome</keyword>
<sequence>MNHNTNFQQQSRPPYHHPPYPPDPLNCNNINPWFCNTILPPQNGANPFDIRPQFTKPPLLSNPYPNPATSKVSNRSSVPVRPTDRNSVSQEVHQAVLNKNRMYVDQLKHSQEENKDLKRKIAELKHSQEENKELKRQIAEFKHSQEENKDLKRQIAELQRNLLRRDKKIEKVDSHRKSANARTKQCREEKLIVETTCDNIIRERNELRDKIKKLKDEVTIFKSELKDEEDTSLKLSGRVRTLQKTLLQLKKTLESHKSAHKKELETQQQEFNRKLEDCSEAVENEIKQYKSLLRKMNKLKKENLDIQEQMNKITQENSNLMSKLETEKEKPNCKCECAEEAEELKKLVRQLQQSKDSEVQFTRKRKMPHTLS</sequence>
<feature type="region of interest" description="Disordered" evidence="2">
    <location>
        <begin position="352"/>
        <end position="372"/>
    </location>
</feature>
<accession>A0ABP1RY85</accession>
<dbReference type="EMBL" id="CAXLJM020000124">
    <property type="protein sequence ID" value="CAL8138595.1"/>
    <property type="molecule type" value="Genomic_DNA"/>
</dbReference>
<protein>
    <submittedName>
        <fullName evidence="3">Uncharacterized protein</fullName>
    </submittedName>
</protein>
<gene>
    <name evidence="3" type="ORF">ODALV1_LOCUS27440</name>
</gene>
<feature type="compositionally biased region" description="Polar residues" evidence="2">
    <location>
        <begin position="67"/>
        <end position="77"/>
    </location>
</feature>
<feature type="region of interest" description="Disordered" evidence="2">
    <location>
        <begin position="46"/>
        <end position="90"/>
    </location>
</feature>
<keyword evidence="1" id="KW-0175">Coiled coil</keyword>
<feature type="coiled-coil region" evidence="1">
    <location>
        <begin position="100"/>
        <end position="168"/>
    </location>
</feature>
<name>A0ABP1RY85_9HEXA</name>
<feature type="compositionally biased region" description="Polar residues" evidence="2">
    <location>
        <begin position="1"/>
        <end position="12"/>
    </location>
</feature>
<feature type="region of interest" description="Disordered" evidence="2">
    <location>
        <begin position="1"/>
        <end position="20"/>
    </location>
</feature>
<evidence type="ECO:0000313" key="3">
    <source>
        <dbReference type="EMBL" id="CAL8138595.1"/>
    </source>
</evidence>
<feature type="compositionally biased region" description="Basic residues" evidence="2">
    <location>
        <begin position="362"/>
        <end position="372"/>
    </location>
</feature>
<proteinExistence type="predicted"/>